<dbReference type="AlphaFoldDB" id="A0A0C2J2K4"/>
<keyword evidence="6" id="KW-1185">Reference proteome</keyword>
<dbReference type="GO" id="GO:0005840">
    <property type="term" value="C:ribosome"/>
    <property type="evidence" value="ECO:0007669"/>
    <property type="project" value="UniProtKB-KW"/>
</dbReference>
<accession>A0A0C2J2K4</accession>
<evidence type="ECO:0000256" key="1">
    <source>
        <dbReference type="ARBA" id="ARBA00009106"/>
    </source>
</evidence>
<evidence type="ECO:0000256" key="3">
    <source>
        <dbReference type="ARBA" id="ARBA00023274"/>
    </source>
</evidence>
<evidence type="ECO:0000313" key="5">
    <source>
        <dbReference type="EMBL" id="KII63312.1"/>
    </source>
</evidence>
<dbReference type="InterPro" id="IPR004977">
    <property type="entry name" value="Ribosomal_eS25"/>
</dbReference>
<dbReference type="OrthoDB" id="10263513at2759"/>
<evidence type="ECO:0000256" key="4">
    <source>
        <dbReference type="RuleBase" id="RU366057"/>
    </source>
</evidence>
<dbReference type="OMA" id="KWSKVIV"/>
<sequence length="128" mass="14308">MVTKKPDPKKAGTKDKKKIDKTKIVMKKMPKTGGSKIKKKKWSKGKMRDKLENQAFLDQSVYDKTVKEIGKMTLITPATVSEKFKLKVSVARHVILDMAKSNLCRIVNKSRSGLICTKPHAPSNPATV</sequence>
<keyword evidence="3 4" id="KW-0687">Ribonucleoprotein</keyword>
<dbReference type="Gene3D" id="3.30.63.20">
    <property type="match status" value="1"/>
</dbReference>
<proteinExistence type="inferred from homology"/>
<comment type="similarity">
    <text evidence="1 4">Belongs to the eukaryotic ribosomal protein eS25 family.</text>
</comment>
<dbReference type="Proteomes" id="UP000031668">
    <property type="component" value="Unassembled WGS sequence"/>
</dbReference>
<evidence type="ECO:0000256" key="2">
    <source>
        <dbReference type="ARBA" id="ARBA00022980"/>
    </source>
</evidence>
<dbReference type="GO" id="GO:1990904">
    <property type="term" value="C:ribonucleoprotein complex"/>
    <property type="evidence" value="ECO:0007669"/>
    <property type="project" value="UniProtKB-KW"/>
</dbReference>
<gene>
    <name evidence="5" type="ORF">RF11_07151</name>
</gene>
<protein>
    <recommendedName>
        <fullName evidence="4">40S ribosomal protein S25</fullName>
    </recommendedName>
</protein>
<organism evidence="5 6">
    <name type="scientific">Thelohanellus kitauei</name>
    <name type="common">Myxosporean</name>
    <dbReference type="NCBI Taxonomy" id="669202"/>
    <lineage>
        <taxon>Eukaryota</taxon>
        <taxon>Metazoa</taxon>
        <taxon>Cnidaria</taxon>
        <taxon>Myxozoa</taxon>
        <taxon>Myxosporea</taxon>
        <taxon>Bivalvulida</taxon>
        <taxon>Platysporina</taxon>
        <taxon>Myxobolidae</taxon>
        <taxon>Thelohanellus</taxon>
    </lineage>
</organism>
<reference evidence="5 6" key="1">
    <citation type="journal article" date="2014" name="Genome Biol. Evol.">
        <title>The genome of the myxosporean Thelohanellus kitauei shows adaptations to nutrient acquisition within its fish host.</title>
        <authorList>
            <person name="Yang Y."/>
            <person name="Xiong J."/>
            <person name="Zhou Z."/>
            <person name="Huo F."/>
            <person name="Miao W."/>
            <person name="Ran C."/>
            <person name="Liu Y."/>
            <person name="Zhang J."/>
            <person name="Feng J."/>
            <person name="Wang M."/>
            <person name="Wang M."/>
            <person name="Wang L."/>
            <person name="Yao B."/>
        </authorList>
    </citation>
    <scope>NUCLEOTIDE SEQUENCE [LARGE SCALE GENOMIC DNA]</scope>
    <source>
        <strain evidence="5">Wuqing</strain>
    </source>
</reference>
<name>A0A0C2J2K4_THEKT</name>
<dbReference type="PANTHER" id="PTHR12850">
    <property type="entry name" value="40S RIBOSOMAL PROTEIN S25"/>
    <property type="match status" value="1"/>
</dbReference>
<dbReference type="EMBL" id="JWZT01004729">
    <property type="protein sequence ID" value="KII63312.1"/>
    <property type="molecule type" value="Genomic_DNA"/>
</dbReference>
<evidence type="ECO:0000313" key="6">
    <source>
        <dbReference type="Proteomes" id="UP000031668"/>
    </source>
</evidence>
<keyword evidence="2 4" id="KW-0689">Ribosomal protein</keyword>
<comment type="caution">
    <text evidence="5">The sequence shown here is derived from an EMBL/GenBank/DDBJ whole genome shotgun (WGS) entry which is preliminary data.</text>
</comment>
<dbReference type="Pfam" id="PF03297">
    <property type="entry name" value="Ribosomal_S25"/>
    <property type="match status" value="1"/>
</dbReference>